<dbReference type="OrthoDB" id="3016366at2759"/>
<sequence length="182" mass="20674">MSNAAGNDESLGPGIIAAALCKTTDTGKYHWIIYLITDSCGNSGFKYHATNQMGAAPWHYEYTRWEGLESARCVTLTPIGRVPNCNEKSADDMDAILREVQLEVPQVDRRKFDRFTCRTWFRAAIRKLNDKRIYVRCPDVDLLEDKLTRMATAIEMMNYHKGLSDSAPTQIMKATDFATPWL</sequence>
<protein>
    <submittedName>
        <fullName evidence="1">Uncharacterized protein</fullName>
    </submittedName>
</protein>
<dbReference type="AlphaFoldDB" id="A0A371DJ59"/>
<name>A0A371DJ59_9APHY</name>
<evidence type="ECO:0000313" key="1">
    <source>
        <dbReference type="EMBL" id="RDX52570.1"/>
    </source>
</evidence>
<proteinExistence type="predicted"/>
<reference evidence="1 2" key="1">
    <citation type="journal article" date="2018" name="Biotechnol. Biofuels">
        <title>Integrative visual omics of the white-rot fungus Polyporus brumalis exposes the biotechnological potential of its oxidative enzymes for delignifying raw plant biomass.</title>
        <authorList>
            <person name="Miyauchi S."/>
            <person name="Rancon A."/>
            <person name="Drula E."/>
            <person name="Hage H."/>
            <person name="Chaduli D."/>
            <person name="Favel A."/>
            <person name="Grisel S."/>
            <person name="Henrissat B."/>
            <person name="Herpoel-Gimbert I."/>
            <person name="Ruiz-Duenas F.J."/>
            <person name="Chevret D."/>
            <person name="Hainaut M."/>
            <person name="Lin J."/>
            <person name="Wang M."/>
            <person name="Pangilinan J."/>
            <person name="Lipzen A."/>
            <person name="Lesage-Meessen L."/>
            <person name="Navarro D."/>
            <person name="Riley R."/>
            <person name="Grigoriev I.V."/>
            <person name="Zhou S."/>
            <person name="Raouche S."/>
            <person name="Rosso M.N."/>
        </authorList>
    </citation>
    <scope>NUCLEOTIDE SEQUENCE [LARGE SCALE GENOMIC DNA]</scope>
    <source>
        <strain evidence="1 2">BRFM 1820</strain>
    </source>
</reference>
<dbReference type="Proteomes" id="UP000256964">
    <property type="component" value="Unassembled WGS sequence"/>
</dbReference>
<accession>A0A371DJ59</accession>
<organism evidence="1 2">
    <name type="scientific">Lentinus brumalis</name>
    <dbReference type="NCBI Taxonomy" id="2498619"/>
    <lineage>
        <taxon>Eukaryota</taxon>
        <taxon>Fungi</taxon>
        <taxon>Dikarya</taxon>
        <taxon>Basidiomycota</taxon>
        <taxon>Agaricomycotina</taxon>
        <taxon>Agaricomycetes</taxon>
        <taxon>Polyporales</taxon>
        <taxon>Polyporaceae</taxon>
        <taxon>Lentinus</taxon>
    </lineage>
</organism>
<gene>
    <name evidence="1" type="ORF">OH76DRAFT_1480671</name>
</gene>
<evidence type="ECO:0000313" key="2">
    <source>
        <dbReference type="Proteomes" id="UP000256964"/>
    </source>
</evidence>
<keyword evidence="2" id="KW-1185">Reference proteome</keyword>
<dbReference type="EMBL" id="KZ857390">
    <property type="protein sequence ID" value="RDX52570.1"/>
    <property type="molecule type" value="Genomic_DNA"/>
</dbReference>
<dbReference type="Pfam" id="PF20174">
    <property type="entry name" value="DUF6540"/>
    <property type="match status" value="1"/>
</dbReference>
<dbReference type="InterPro" id="IPR046670">
    <property type="entry name" value="DUF6540"/>
</dbReference>